<dbReference type="GO" id="GO:0065002">
    <property type="term" value="P:intracellular protein transmembrane transport"/>
    <property type="evidence" value="ECO:0007669"/>
    <property type="project" value="UniProtKB-UniRule"/>
</dbReference>
<evidence type="ECO:0000313" key="12">
    <source>
        <dbReference type="Proteomes" id="UP000050430"/>
    </source>
</evidence>
<dbReference type="Gene3D" id="1.20.1640.10">
    <property type="entry name" value="Multidrug efflux transporter AcrB transmembrane domain"/>
    <property type="match status" value="1"/>
</dbReference>
<keyword evidence="5 9" id="KW-0653">Protein transport</keyword>
<dbReference type="Proteomes" id="UP000050430">
    <property type="component" value="Unassembled WGS sequence"/>
</dbReference>
<organism evidence="11 12">
    <name type="scientific">Leptolinea tardivitalis</name>
    <dbReference type="NCBI Taxonomy" id="229920"/>
    <lineage>
        <taxon>Bacteria</taxon>
        <taxon>Bacillati</taxon>
        <taxon>Chloroflexota</taxon>
        <taxon>Anaerolineae</taxon>
        <taxon>Anaerolineales</taxon>
        <taxon>Anaerolineaceae</taxon>
        <taxon>Leptolinea</taxon>
    </lineage>
</organism>
<keyword evidence="2 9" id="KW-0813">Transport</keyword>
<dbReference type="GO" id="GO:0043952">
    <property type="term" value="P:protein transport by the Sec complex"/>
    <property type="evidence" value="ECO:0007669"/>
    <property type="project" value="UniProtKB-UniRule"/>
</dbReference>
<dbReference type="PANTHER" id="PTHR30081:SF8">
    <property type="entry name" value="PROTEIN TRANSLOCASE SUBUNIT SECF"/>
    <property type="match status" value="1"/>
</dbReference>
<dbReference type="NCBIfam" id="TIGR00966">
    <property type="entry name" value="transloc_SecF"/>
    <property type="match status" value="1"/>
</dbReference>
<dbReference type="GO" id="GO:0005886">
    <property type="term" value="C:plasma membrane"/>
    <property type="evidence" value="ECO:0007669"/>
    <property type="project" value="UniProtKB-SubCell"/>
</dbReference>
<evidence type="ECO:0000313" key="11">
    <source>
        <dbReference type="EMBL" id="KPL71326.1"/>
    </source>
</evidence>
<name>A0A0P6XPX1_9CHLR</name>
<keyword evidence="3 9" id="KW-1003">Cell membrane</keyword>
<evidence type="ECO:0000256" key="1">
    <source>
        <dbReference type="ARBA" id="ARBA00004651"/>
    </source>
</evidence>
<keyword evidence="12" id="KW-1185">Reference proteome</keyword>
<feature type="domain" description="Protein export membrane protein SecD/SecF C-terminal" evidence="10">
    <location>
        <begin position="98"/>
        <end position="290"/>
    </location>
</feature>
<evidence type="ECO:0000256" key="5">
    <source>
        <dbReference type="ARBA" id="ARBA00022927"/>
    </source>
</evidence>
<dbReference type="InterPro" id="IPR022646">
    <property type="entry name" value="SecD/SecF_CS"/>
</dbReference>
<dbReference type="STRING" id="229920.ADM99_11550"/>
<accession>A0A0P6XPX1</accession>
<evidence type="ECO:0000256" key="3">
    <source>
        <dbReference type="ARBA" id="ARBA00022475"/>
    </source>
</evidence>
<comment type="similarity">
    <text evidence="9">Belongs to the SecD/SecF family. SecF subfamily.</text>
</comment>
<keyword evidence="7 9" id="KW-0811">Translocation</keyword>
<dbReference type="GO" id="GO:0015450">
    <property type="term" value="F:protein-transporting ATPase activity"/>
    <property type="evidence" value="ECO:0007669"/>
    <property type="project" value="InterPro"/>
</dbReference>
<feature type="transmembrane region" description="Helical" evidence="9">
    <location>
        <begin position="186"/>
        <end position="207"/>
    </location>
</feature>
<dbReference type="InterPro" id="IPR005665">
    <property type="entry name" value="SecF_bac"/>
</dbReference>
<gene>
    <name evidence="9" type="primary">secF</name>
    <name evidence="11" type="ORF">ADM99_11550</name>
</gene>
<dbReference type="AlphaFoldDB" id="A0A0P6XPX1"/>
<dbReference type="GO" id="GO:0006605">
    <property type="term" value="P:protein targeting"/>
    <property type="evidence" value="ECO:0007669"/>
    <property type="project" value="UniProtKB-UniRule"/>
</dbReference>
<dbReference type="InterPro" id="IPR022813">
    <property type="entry name" value="SecD/SecF_arch_bac"/>
</dbReference>
<dbReference type="RefSeq" id="WP_062423450.1">
    <property type="nucleotide sequence ID" value="NZ_BBYA01000015.1"/>
</dbReference>
<dbReference type="HAMAP" id="MF_01464_B">
    <property type="entry name" value="SecF_B"/>
    <property type="match status" value="1"/>
</dbReference>
<dbReference type="SUPFAM" id="SSF82866">
    <property type="entry name" value="Multidrug efflux transporter AcrB transmembrane domain"/>
    <property type="match status" value="1"/>
</dbReference>
<comment type="caution">
    <text evidence="11">The sequence shown here is derived from an EMBL/GenBank/DDBJ whole genome shotgun (WGS) entry which is preliminary data.</text>
</comment>
<feature type="transmembrane region" description="Helical" evidence="9">
    <location>
        <begin position="157"/>
        <end position="180"/>
    </location>
</feature>
<evidence type="ECO:0000256" key="8">
    <source>
        <dbReference type="ARBA" id="ARBA00023136"/>
    </source>
</evidence>
<proteinExistence type="inferred from homology"/>
<dbReference type="PRINTS" id="PR01755">
    <property type="entry name" value="SECFTRNLCASE"/>
</dbReference>
<keyword evidence="8 9" id="KW-0472">Membrane</keyword>
<keyword evidence="4 9" id="KW-0812">Transmembrane</keyword>
<dbReference type="Pfam" id="PF02355">
    <property type="entry name" value="SecD_SecF_C"/>
    <property type="match status" value="1"/>
</dbReference>
<evidence type="ECO:0000256" key="4">
    <source>
        <dbReference type="ARBA" id="ARBA00022692"/>
    </source>
</evidence>
<dbReference type="PANTHER" id="PTHR30081">
    <property type="entry name" value="PROTEIN-EXPORT MEMBRANE PROTEIN SEC"/>
    <property type="match status" value="1"/>
</dbReference>
<evidence type="ECO:0000256" key="7">
    <source>
        <dbReference type="ARBA" id="ARBA00023010"/>
    </source>
</evidence>
<dbReference type="InterPro" id="IPR048634">
    <property type="entry name" value="SecD_SecF_C"/>
</dbReference>
<dbReference type="Pfam" id="PF07549">
    <property type="entry name" value="Sec_GG"/>
    <property type="match status" value="1"/>
</dbReference>
<dbReference type="EMBL" id="LGCK01000011">
    <property type="protein sequence ID" value="KPL71326.1"/>
    <property type="molecule type" value="Genomic_DNA"/>
</dbReference>
<evidence type="ECO:0000256" key="2">
    <source>
        <dbReference type="ARBA" id="ARBA00022448"/>
    </source>
</evidence>
<evidence type="ECO:0000259" key="10">
    <source>
        <dbReference type="Pfam" id="PF02355"/>
    </source>
</evidence>
<keyword evidence="6 9" id="KW-1133">Transmembrane helix</keyword>
<evidence type="ECO:0000256" key="9">
    <source>
        <dbReference type="HAMAP-Rule" id="MF_01464"/>
    </source>
</evidence>
<evidence type="ECO:0000256" key="6">
    <source>
        <dbReference type="ARBA" id="ARBA00022989"/>
    </source>
</evidence>
<protein>
    <recommendedName>
        <fullName evidence="9">Protein-export membrane protein SecF</fullName>
    </recommendedName>
</protein>
<comment type="function">
    <text evidence="9">Part of the Sec protein translocase complex. Interacts with the SecYEG preprotein conducting channel. SecDF uses the proton motive force (PMF) to complete protein translocation after the ATP-dependent function of SecA.</text>
</comment>
<reference evidence="11 12" key="1">
    <citation type="submission" date="2015-07" db="EMBL/GenBank/DDBJ databases">
        <title>Genome sequence of Leptolinea tardivitalis DSM 16556.</title>
        <authorList>
            <person name="Hemp J."/>
            <person name="Ward L.M."/>
            <person name="Pace L.A."/>
            <person name="Fischer W.W."/>
        </authorList>
    </citation>
    <scope>NUCLEOTIDE SEQUENCE [LARGE SCALE GENOMIC DNA]</scope>
    <source>
        <strain evidence="11 12">YMTK-2</strain>
    </source>
</reference>
<comment type="caution">
    <text evidence="9">Lacks conserved residue(s) required for the propagation of feature annotation.</text>
</comment>
<feature type="transmembrane region" description="Helical" evidence="9">
    <location>
        <begin position="9"/>
        <end position="34"/>
    </location>
</feature>
<feature type="transmembrane region" description="Helical" evidence="9">
    <location>
        <begin position="242"/>
        <end position="260"/>
    </location>
</feature>
<comment type="subcellular location">
    <subcellularLocation>
        <location evidence="1 9">Cell membrane</location>
        <topology evidence="1 9">Multi-pass membrane protein</topology>
    </subcellularLocation>
</comment>
<dbReference type="OrthoDB" id="9805019at2"/>
<dbReference type="PATRIC" id="fig|229920.5.peg.3517"/>
<dbReference type="InterPro" id="IPR022645">
    <property type="entry name" value="SecD/SecF_bac"/>
</dbReference>
<sequence>MDLIKHRYLYFLISLIVIIPGIIAMVLWGLPLAIDFTGGSMLEVKFDAGKAPKPADVIKVYESLNISDPQVQSSENDTLIIRSKYITEEIKDQVVAALESKFNSKVEVSRFDTVGPSVGGEVANRAAITVGLAAIGILSYITWAFRKIPQSYRYGIAAIIAMIHDILVVVGLEAIFGHFLGWEVDSLFLTALLTVIGFSVHDTVVVFDRIRENSLIHRNVTYEKVVNHSLVQTLGRSLKTQFTVMLTLLALVMFGGVTIFHFSIVLLIGIFSGTYSSIFNAAPILVVWENREWNDWFKPKKQADQTTPA</sequence>
<feature type="transmembrane region" description="Helical" evidence="9">
    <location>
        <begin position="126"/>
        <end position="145"/>
    </location>
</feature>
<comment type="subunit">
    <text evidence="9">Forms a complex with SecD. Part of the essential Sec protein translocation apparatus which comprises SecA, SecYEG and auxiliary proteins SecDF. Other proteins may also be involved.</text>
</comment>